<name>A0A926WIP3_9NOST</name>
<dbReference type="Pfam" id="PF14518">
    <property type="entry name" value="Haem_oxygenas_2"/>
    <property type="match status" value="1"/>
</dbReference>
<dbReference type="SUPFAM" id="SSF48613">
    <property type="entry name" value="Heme oxygenase-like"/>
    <property type="match status" value="1"/>
</dbReference>
<dbReference type="RefSeq" id="WP_190562246.1">
    <property type="nucleotide sequence ID" value="NZ_JACJQU010000010.1"/>
</dbReference>
<keyword evidence="2" id="KW-1185">Reference proteome</keyword>
<dbReference type="InterPro" id="IPR016084">
    <property type="entry name" value="Haem_Oase-like_multi-hlx"/>
</dbReference>
<sequence length="233" mass="27748">MKFTASLCEEIKNNWLTTLPKMLFWEAITKEKIDRYAYICYLLTTRSYTMRSALIQCSTISHFQFHHRNLVRPFLRHAYEEESHYILAENDLLKLGLNRETIEKFPVLPATEGYIGFIFNRIQNVSPYCYFGYLLQLEFMTINIGSTALEKIRKSLPNMELGEQFLEVHIKEDLEHVDDLTTLIEQTVRQEDKRMKEDIRYTALTANSLWILMMENAYQFSQTQEFRQLIRTT</sequence>
<proteinExistence type="predicted"/>
<dbReference type="Proteomes" id="UP000662185">
    <property type="component" value="Unassembled WGS sequence"/>
</dbReference>
<evidence type="ECO:0000313" key="1">
    <source>
        <dbReference type="EMBL" id="MBD2295152.1"/>
    </source>
</evidence>
<organism evidence="1 2">
    <name type="scientific">Anabaena sphaerica FACHB-251</name>
    <dbReference type="NCBI Taxonomy" id="2692883"/>
    <lineage>
        <taxon>Bacteria</taxon>
        <taxon>Bacillati</taxon>
        <taxon>Cyanobacteriota</taxon>
        <taxon>Cyanophyceae</taxon>
        <taxon>Nostocales</taxon>
        <taxon>Nostocaceae</taxon>
        <taxon>Anabaena</taxon>
    </lineage>
</organism>
<dbReference type="EMBL" id="JACJQU010000010">
    <property type="protein sequence ID" value="MBD2295152.1"/>
    <property type="molecule type" value="Genomic_DNA"/>
</dbReference>
<gene>
    <name evidence="1" type="ORF">H6G06_17110</name>
</gene>
<accession>A0A926WIP3</accession>
<evidence type="ECO:0000313" key="2">
    <source>
        <dbReference type="Proteomes" id="UP000662185"/>
    </source>
</evidence>
<reference evidence="2" key="1">
    <citation type="journal article" date="2020" name="ISME J.">
        <title>Comparative genomics reveals insights into cyanobacterial evolution and habitat adaptation.</title>
        <authorList>
            <person name="Chen M.Y."/>
            <person name="Teng W.K."/>
            <person name="Zhao L."/>
            <person name="Hu C.X."/>
            <person name="Zhou Y.K."/>
            <person name="Han B.P."/>
            <person name="Song L.R."/>
            <person name="Shu W.S."/>
        </authorList>
    </citation>
    <scope>NUCLEOTIDE SEQUENCE [LARGE SCALE GENOMIC DNA]</scope>
    <source>
        <strain evidence="2">FACHB-251</strain>
    </source>
</reference>
<dbReference type="Gene3D" id="1.20.910.10">
    <property type="entry name" value="Heme oxygenase-like"/>
    <property type="match status" value="1"/>
</dbReference>
<comment type="caution">
    <text evidence="1">The sequence shown here is derived from an EMBL/GenBank/DDBJ whole genome shotgun (WGS) entry which is preliminary data.</text>
</comment>
<protein>
    <submittedName>
        <fullName evidence="1">Iron-containing redox enzyme family protein</fullName>
    </submittedName>
</protein>
<dbReference type="AlphaFoldDB" id="A0A926WIP3"/>